<sequence length="74" mass="7789">MKHEQSARAGAGTPLWIKSSHSGASNGDCVEFARNLPGLIPVRDSKNPTGSTLALSPESWRGFVSALAAGHFRV</sequence>
<organism evidence="3 4">
    <name type="scientific">Streptomyces lonarensis</name>
    <dbReference type="NCBI Taxonomy" id="700599"/>
    <lineage>
        <taxon>Bacteria</taxon>
        <taxon>Bacillati</taxon>
        <taxon>Actinomycetota</taxon>
        <taxon>Actinomycetes</taxon>
        <taxon>Kitasatosporales</taxon>
        <taxon>Streptomycetaceae</taxon>
        <taxon>Streptomyces</taxon>
    </lineage>
</organism>
<keyword evidence="4" id="KW-1185">Reference proteome</keyword>
<reference evidence="3 4" key="1">
    <citation type="submission" date="2020-03" db="EMBL/GenBank/DDBJ databases">
        <title>Draft genome of Streptomyces sp. ventii, isolated from the Axial Seamount in the Pacific Ocean, and resequencing of the two type strains Streptomyces lonarensis strain NCL 716 and Streptomyces bohaiensis strain 11A07.</title>
        <authorList>
            <person name="Loughran R.M."/>
            <person name="Pfannmuller K.M."/>
            <person name="Wasson B.J."/>
            <person name="Deadmond M.C."/>
            <person name="Paddock B.E."/>
            <person name="Koyack M.J."/>
            <person name="Gallegos D.A."/>
            <person name="Mitchell E.A."/>
            <person name="Ushijima B."/>
            <person name="Saw J.H."/>
            <person name="Mcphail K.L."/>
            <person name="Videau P."/>
        </authorList>
    </citation>
    <scope>NUCLEOTIDE SEQUENCE [LARGE SCALE GENOMIC DNA]</scope>
    <source>
        <strain evidence="3 4">NCL716</strain>
    </source>
</reference>
<evidence type="ECO:0000256" key="1">
    <source>
        <dbReference type="SAM" id="MobiDB-lite"/>
    </source>
</evidence>
<dbReference type="AlphaFoldDB" id="A0A7X6I0A8"/>
<accession>A0A7X6I0A8</accession>
<gene>
    <name evidence="3" type="ORF">HCN56_18325</name>
</gene>
<dbReference type="EMBL" id="JAAVJD010000164">
    <property type="protein sequence ID" value="NJQ07486.1"/>
    <property type="molecule type" value="Genomic_DNA"/>
</dbReference>
<dbReference type="InterPro" id="IPR007278">
    <property type="entry name" value="DUF397"/>
</dbReference>
<evidence type="ECO:0000313" key="3">
    <source>
        <dbReference type="EMBL" id="NJQ07486.1"/>
    </source>
</evidence>
<protein>
    <submittedName>
        <fullName evidence="3">DUF397 domain-containing protein</fullName>
    </submittedName>
</protein>
<dbReference type="RefSeq" id="WP_167972522.1">
    <property type="nucleotide sequence ID" value="NZ_BHZG01000343.1"/>
</dbReference>
<proteinExistence type="predicted"/>
<evidence type="ECO:0000313" key="4">
    <source>
        <dbReference type="Proteomes" id="UP000578686"/>
    </source>
</evidence>
<name>A0A7X6I0A8_9ACTN</name>
<feature type="region of interest" description="Disordered" evidence="1">
    <location>
        <begin position="1"/>
        <end position="22"/>
    </location>
</feature>
<evidence type="ECO:0000259" key="2">
    <source>
        <dbReference type="Pfam" id="PF04149"/>
    </source>
</evidence>
<dbReference type="Pfam" id="PF04149">
    <property type="entry name" value="DUF397"/>
    <property type="match status" value="1"/>
</dbReference>
<feature type="domain" description="DUF397" evidence="2">
    <location>
        <begin position="16"/>
        <end position="67"/>
    </location>
</feature>
<comment type="caution">
    <text evidence="3">The sequence shown here is derived from an EMBL/GenBank/DDBJ whole genome shotgun (WGS) entry which is preliminary data.</text>
</comment>
<dbReference type="Proteomes" id="UP000578686">
    <property type="component" value="Unassembled WGS sequence"/>
</dbReference>